<dbReference type="RefSeq" id="WP_158068146.1">
    <property type="nucleotide sequence ID" value="NZ_CP042829.1"/>
</dbReference>
<keyword evidence="3" id="KW-1185">Reference proteome</keyword>
<sequence>MGALDVAFVGTGNAFAPGGLCWNGFVVDDRYLFEAPPQALQSLNRMGIDANSLEAVILSHHHGDHFLGLPFLLLHWKYFGRTRPATIVGPPGTQELAVAIGRSVYPSLFDTAYDLRWVELADDESAQVGDLRLTARRVEHDARLSLNLGYQCELRGRRFAYTGDTGFCEAVVAMARASEVLIAECSSVDERVPIHLNLVDDIPRLRDAMAPEARLILTHLAPDVTAGNLRNTSVARDLERYRI</sequence>
<dbReference type="Gene3D" id="3.60.15.10">
    <property type="entry name" value="Ribonuclease Z/Hydroxyacylglutathione hydrolase-like"/>
    <property type="match status" value="1"/>
</dbReference>
<name>A0ABX6C7N1_9CHLR</name>
<dbReference type="SUPFAM" id="SSF56281">
    <property type="entry name" value="Metallo-hydrolase/oxidoreductase"/>
    <property type="match status" value="1"/>
</dbReference>
<dbReference type="InterPro" id="IPR001279">
    <property type="entry name" value="Metallo-B-lactamas"/>
</dbReference>
<dbReference type="Pfam" id="PF12706">
    <property type="entry name" value="Lactamase_B_2"/>
    <property type="match status" value="1"/>
</dbReference>
<dbReference type="InterPro" id="IPR036866">
    <property type="entry name" value="RibonucZ/Hydroxyglut_hydro"/>
</dbReference>
<feature type="domain" description="Metallo-beta-lactamase" evidence="1">
    <location>
        <begin position="20"/>
        <end position="219"/>
    </location>
</feature>
<dbReference type="EMBL" id="CP042829">
    <property type="protein sequence ID" value="QFG04210.1"/>
    <property type="molecule type" value="Genomic_DNA"/>
</dbReference>
<proteinExistence type="predicted"/>
<dbReference type="PANTHER" id="PTHR46018">
    <property type="entry name" value="ZINC PHOSPHODIESTERASE ELAC PROTEIN 1"/>
    <property type="match status" value="1"/>
</dbReference>
<evidence type="ECO:0000313" key="3">
    <source>
        <dbReference type="Proteomes" id="UP000326331"/>
    </source>
</evidence>
<reference evidence="2 3" key="1">
    <citation type="submission" date="2019-10" db="EMBL/GenBank/DDBJ databases">
        <title>Thermopilla bonchosmolovskayae gen. nov., sp. nov., a moderately thermophilic Chloroflexi bacterium from a Chukotka hot spring (Arctic, Russia), representing a novel classis Thermopillaia, which include previously uncultivated lineage OLB14.</title>
        <authorList>
            <person name="Kochetkova T.V."/>
            <person name="Zayulina K.S."/>
            <person name="Zhigarkov V.S."/>
            <person name="Minaev N.V."/>
            <person name="Novikov A."/>
            <person name="Toshchakov S.V."/>
            <person name="Elcheninov A.G."/>
            <person name="Kublanov I.V."/>
        </authorList>
    </citation>
    <scope>NUCLEOTIDE SEQUENCE [LARGE SCALE GENOMIC DNA]</scope>
    <source>
        <strain evidence="2 3">3753O</strain>
    </source>
</reference>
<protein>
    <submittedName>
        <fullName evidence="2">MBL fold metallo-hydrolase</fullName>
    </submittedName>
</protein>
<organism evidence="2 3">
    <name type="scientific">Tepidiforma bonchosmolovskayae</name>
    <dbReference type="NCBI Taxonomy" id="2601677"/>
    <lineage>
        <taxon>Bacteria</taxon>
        <taxon>Bacillati</taxon>
        <taxon>Chloroflexota</taxon>
        <taxon>Tepidiformia</taxon>
        <taxon>Tepidiformales</taxon>
        <taxon>Tepidiformaceae</taxon>
        <taxon>Tepidiforma</taxon>
    </lineage>
</organism>
<gene>
    <name evidence="2" type="ORF">Tbon_13315</name>
</gene>
<dbReference type="SMART" id="SM00849">
    <property type="entry name" value="Lactamase_B"/>
    <property type="match status" value="1"/>
</dbReference>
<dbReference type="PANTHER" id="PTHR46018:SF7">
    <property type="entry name" value="RIBONUCLEASE Z"/>
    <property type="match status" value="1"/>
</dbReference>
<evidence type="ECO:0000259" key="1">
    <source>
        <dbReference type="SMART" id="SM00849"/>
    </source>
</evidence>
<evidence type="ECO:0000313" key="2">
    <source>
        <dbReference type="EMBL" id="QFG04210.1"/>
    </source>
</evidence>
<dbReference type="Proteomes" id="UP000326331">
    <property type="component" value="Chromosome"/>
</dbReference>
<accession>A0ABX6C7N1</accession>